<name>A0A1I0GJ15_9FIRM</name>
<dbReference type="EMBL" id="FOIN01000030">
    <property type="protein sequence ID" value="SET70114.1"/>
    <property type="molecule type" value="Genomic_DNA"/>
</dbReference>
<dbReference type="SMART" id="SM00850">
    <property type="entry name" value="LytTR"/>
    <property type="match status" value="1"/>
</dbReference>
<dbReference type="RefSeq" id="WP_092355267.1">
    <property type="nucleotide sequence ID" value="NZ_FOIN01000030.1"/>
</dbReference>
<evidence type="ECO:0000313" key="3">
    <source>
        <dbReference type="Proteomes" id="UP000198558"/>
    </source>
</evidence>
<dbReference type="Proteomes" id="UP000198558">
    <property type="component" value="Unassembled WGS sequence"/>
</dbReference>
<dbReference type="OrthoDB" id="1654516at2"/>
<dbReference type="GeneID" id="78289008"/>
<reference evidence="3" key="1">
    <citation type="submission" date="2016-10" db="EMBL/GenBank/DDBJ databases">
        <authorList>
            <person name="Varghese N."/>
            <person name="Submissions S."/>
        </authorList>
    </citation>
    <scope>NUCLEOTIDE SEQUENCE [LARGE SCALE GENOMIC DNA]</scope>
    <source>
        <strain evidence="3">DSM 1551</strain>
    </source>
</reference>
<proteinExistence type="predicted"/>
<protein>
    <submittedName>
        <fullName evidence="2">DNA-binding response regulator, LytR/AlgR family</fullName>
    </submittedName>
</protein>
<evidence type="ECO:0000313" key="2">
    <source>
        <dbReference type="EMBL" id="SET70114.1"/>
    </source>
</evidence>
<dbReference type="GO" id="GO:0003677">
    <property type="term" value="F:DNA binding"/>
    <property type="evidence" value="ECO:0007669"/>
    <property type="project" value="UniProtKB-KW"/>
</dbReference>
<accession>A0A1I0GJ15</accession>
<dbReference type="Gene3D" id="2.40.50.1020">
    <property type="entry name" value="LytTr DNA-binding domain"/>
    <property type="match status" value="1"/>
</dbReference>
<dbReference type="AlphaFoldDB" id="A0A1I0GJ15"/>
<organism evidence="2 3">
    <name type="scientific">Thomasclavelia cocleata</name>
    <dbReference type="NCBI Taxonomy" id="69824"/>
    <lineage>
        <taxon>Bacteria</taxon>
        <taxon>Bacillati</taxon>
        <taxon>Bacillota</taxon>
        <taxon>Erysipelotrichia</taxon>
        <taxon>Erysipelotrichales</taxon>
        <taxon>Coprobacillaceae</taxon>
        <taxon>Thomasclavelia</taxon>
    </lineage>
</organism>
<dbReference type="InterPro" id="IPR007492">
    <property type="entry name" value="LytTR_DNA-bd_dom"/>
</dbReference>
<keyword evidence="3" id="KW-1185">Reference proteome</keyword>
<sequence>MVSIGVIDNELKYYTKIYNILVNEFSNTRIQLYNSIHEINHNLDFLLLNIDMLNEDITNFLNNNHHLKIIFLTNHILKIKDALGPNIYGCILKKDLEKELVKKVTELIKIINNESFITFKIRGIDINVKINSIIYCQYIGNHIVSIIYGNKMININNTSLKKITEMLDERFIKINYDTVINGDKINNFEDNYLYLNSINCKFEVSVRKRKLVKKYFYENY</sequence>
<evidence type="ECO:0000259" key="1">
    <source>
        <dbReference type="SMART" id="SM00850"/>
    </source>
</evidence>
<gene>
    <name evidence="2" type="ORF">SAMN04489758_1301</name>
</gene>
<keyword evidence="2" id="KW-0238">DNA-binding</keyword>
<feature type="domain" description="HTH LytTR-type" evidence="1">
    <location>
        <begin position="123"/>
        <end position="217"/>
    </location>
</feature>